<dbReference type="InterPro" id="IPR000529">
    <property type="entry name" value="Ribosomal_bS6"/>
</dbReference>
<gene>
    <name evidence="2" type="ORF">MSAN_00038100</name>
</gene>
<dbReference type="GO" id="GO:0005763">
    <property type="term" value="C:mitochondrial small ribosomal subunit"/>
    <property type="evidence" value="ECO:0007669"/>
    <property type="project" value="TreeGrafter"/>
</dbReference>
<dbReference type="PANTHER" id="PTHR21011:SF1">
    <property type="entry name" value="SMALL RIBOSOMAL SUBUNIT PROTEIN BS6M"/>
    <property type="match status" value="1"/>
</dbReference>
<dbReference type="GO" id="GO:0006412">
    <property type="term" value="P:translation"/>
    <property type="evidence" value="ECO:0007669"/>
    <property type="project" value="InterPro"/>
</dbReference>
<dbReference type="CDD" id="cd15465">
    <property type="entry name" value="bS6_mito"/>
    <property type="match status" value="1"/>
</dbReference>
<dbReference type="Pfam" id="PF01250">
    <property type="entry name" value="Ribosomal_S6"/>
    <property type="match status" value="1"/>
</dbReference>
<protein>
    <recommendedName>
        <fullName evidence="4">Ribosomal protein S6</fullName>
    </recommendedName>
</protein>
<dbReference type="OrthoDB" id="10259681at2759"/>
<dbReference type="Proteomes" id="UP000623467">
    <property type="component" value="Unassembled WGS sequence"/>
</dbReference>
<dbReference type="PANTHER" id="PTHR21011">
    <property type="entry name" value="MITOCHONDRIAL 28S RIBOSOMAL PROTEIN S6"/>
    <property type="match status" value="1"/>
</dbReference>
<dbReference type="SUPFAM" id="SSF54995">
    <property type="entry name" value="Ribosomal protein S6"/>
    <property type="match status" value="1"/>
</dbReference>
<dbReference type="InterPro" id="IPR014717">
    <property type="entry name" value="Transl_elong_EF1B/ribsomal_bS6"/>
</dbReference>
<proteinExistence type="inferred from homology"/>
<evidence type="ECO:0000256" key="1">
    <source>
        <dbReference type="ARBA" id="ARBA00009512"/>
    </source>
</evidence>
<dbReference type="InterPro" id="IPR035980">
    <property type="entry name" value="Ribosomal_bS6_sf"/>
</dbReference>
<keyword evidence="3" id="KW-1185">Reference proteome</keyword>
<dbReference type="AlphaFoldDB" id="A0A8H6ZBY3"/>
<comment type="caution">
    <text evidence="2">The sequence shown here is derived from an EMBL/GenBank/DDBJ whole genome shotgun (WGS) entry which is preliminary data.</text>
</comment>
<organism evidence="2 3">
    <name type="scientific">Mycena sanguinolenta</name>
    <dbReference type="NCBI Taxonomy" id="230812"/>
    <lineage>
        <taxon>Eukaryota</taxon>
        <taxon>Fungi</taxon>
        <taxon>Dikarya</taxon>
        <taxon>Basidiomycota</taxon>
        <taxon>Agaricomycotina</taxon>
        <taxon>Agaricomycetes</taxon>
        <taxon>Agaricomycetidae</taxon>
        <taxon>Agaricales</taxon>
        <taxon>Marasmiineae</taxon>
        <taxon>Mycenaceae</taxon>
        <taxon>Mycena</taxon>
    </lineage>
</organism>
<name>A0A8H6ZBY3_9AGAR</name>
<dbReference type="Gene3D" id="3.30.70.60">
    <property type="match status" value="1"/>
</dbReference>
<evidence type="ECO:0000313" key="3">
    <source>
        <dbReference type="Proteomes" id="UP000623467"/>
    </source>
</evidence>
<dbReference type="GO" id="GO:0003735">
    <property type="term" value="F:structural constituent of ribosome"/>
    <property type="evidence" value="ECO:0007669"/>
    <property type="project" value="InterPro"/>
</dbReference>
<accession>A0A8H6ZBY3</accession>
<evidence type="ECO:0000313" key="2">
    <source>
        <dbReference type="EMBL" id="KAF7376230.1"/>
    </source>
</evidence>
<reference evidence="2" key="1">
    <citation type="submission" date="2020-05" db="EMBL/GenBank/DDBJ databases">
        <title>Mycena genomes resolve the evolution of fungal bioluminescence.</title>
        <authorList>
            <person name="Tsai I.J."/>
        </authorList>
    </citation>
    <scope>NUCLEOTIDE SEQUENCE</scope>
    <source>
        <strain evidence="2">160909Yilan</strain>
    </source>
</reference>
<comment type="similarity">
    <text evidence="1">Belongs to the bacterial ribosomal protein bS6 family.</text>
</comment>
<dbReference type="EMBL" id="JACAZH010000001">
    <property type="protein sequence ID" value="KAF7376230.1"/>
    <property type="molecule type" value="Genomic_DNA"/>
</dbReference>
<sequence length="148" mass="17157">MPHVTLSLPFKNFEQPSEDLLPGHCSNAMPIYQMFCIAAHFPDYKHIRGLVRQSALHIMDAGGIVRKIESRGTRNLPQRMRRHGNYHEIGDYWTMHFDTAPRTLLSLNSIMRRDPRVVRWTILKLGSRPEDIAEEGRRTIMGESSFDL</sequence>
<evidence type="ECO:0008006" key="4">
    <source>
        <dbReference type="Google" id="ProtNLM"/>
    </source>
</evidence>
<dbReference type="GO" id="GO:0070181">
    <property type="term" value="F:small ribosomal subunit rRNA binding"/>
    <property type="evidence" value="ECO:0007669"/>
    <property type="project" value="TreeGrafter"/>
</dbReference>